<feature type="transmembrane region" description="Helical" evidence="1">
    <location>
        <begin position="15"/>
        <end position="41"/>
    </location>
</feature>
<feature type="transmembrane region" description="Helical" evidence="1">
    <location>
        <begin position="53"/>
        <end position="75"/>
    </location>
</feature>
<accession>A0A7W6H2M0</accession>
<keyword evidence="1" id="KW-0812">Transmembrane</keyword>
<reference evidence="2 3" key="1">
    <citation type="submission" date="2020-08" db="EMBL/GenBank/DDBJ databases">
        <title>Genomic Encyclopedia of Type Strains, Phase IV (KMG-IV): sequencing the most valuable type-strain genomes for metagenomic binning, comparative biology and taxonomic classification.</title>
        <authorList>
            <person name="Goeker M."/>
        </authorList>
    </citation>
    <scope>NUCLEOTIDE SEQUENCE [LARGE SCALE GENOMIC DNA]</scope>
    <source>
        <strain evidence="2 3">DSM 102238</strain>
    </source>
</reference>
<evidence type="ECO:0000313" key="3">
    <source>
        <dbReference type="Proteomes" id="UP000542776"/>
    </source>
</evidence>
<dbReference type="EMBL" id="JACIEK010000001">
    <property type="protein sequence ID" value="MBB3997186.1"/>
    <property type="molecule type" value="Genomic_DNA"/>
</dbReference>
<protein>
    <submittedName>
        <fullName evidence="2">Cytochrome bd-type quinol oxidase subunit 1</fullName>
    </submittedName>
</protein>
<keyword evidence="3" id="KW-1185">Reference proteome</keyword>
<keyword evidence="1" id="KW-1133">Transmembrane helix</keyword>
<name>A0A7W6H2M0_9HYPH</name>
<evidence type="ECO:0000313" key="2">
    <source>
        <dbReference type="EMBL" id="MBB3997186.1"/>
    </source>
</evidence>
<organism evidence="2 3">
    <name type="scientific">Aureimonas pseudogalii</name>
    <dbReference type="NCBI Taxonomy" id="1744844"/>
    <lineage>
        <taxon>Bacteria</taxon>
        <taxon>Pseudomonadati</taxon>
        <taxon>Pseudomonadota</taxon>
        <taxon>Alphaproteobacteria</taxon>
        <taxon>Hyphomicrobiales</taxon>
        <taxon>Aurantimonadaceae</taxon>
        <taxon>Aureimonas</taxon>
    </lineage>
</organism>
<dbReference type="AlphaFoldDB" id="A0A7W6H2M0"/>
<evidence type="ECO:0000256" key="1">
    <source>
        <dbReference type="SAM" id="Phobius"/>
    </source>
</evidence>
<proteinExistence type="predicted"/>
<keyword evidence="1" id="KW-0472">Membrane</keyword>
<gene>
    <name evidence="2" type="ORF">GGR04_001007</name>
</gene>
<comment type="caution">
    <text evidence="2">The sequence shown here is derived from an EMBL/GenBank/DDBJ whole genome shotgun (WGS) entry which is preliminary data.</text>
</comment>
<dbReference type="Proteomes" id="UP000542776">
    <property type="component" value="Unassembled WGS sequence"/>
</dbReference>
<sequence length="78" mass="8694">MGLIGIMAAMTEPNLFWPIFTAVLAALMLAGMFFGALISYMRLEREGREHQATFNYWIGMLLPIAFLVMGVLTVIPRG</sequence>